<organism evidence="3 4">
    <name type="scientific">Butyricimonas hominis</name>
    <dbReference type="NCBI Taxonomy" id="2763032"/>
    <lineage>
        <taxon>Bacteria</taxon>
        <taxon>Pseudomonadati</taxon>
        <taxon>Bacteroidota</taxon>
        <taxon>Bacteroidia</taxon>
        <taxon>Bacteroidales</taxon>
        <taxon>Odoribacteraceae</taxon>
        <taxon>Butyricimonas</taxon>
    </lineage>
</organism>
<dbReference type="Gene3D" id="1.10.1530.10">
    <property type="match status" value="1"/>
</dbReference>
<proteinExistence type="inferred from homology"/>
<keyword evidence="2" id="KW-0560">Oxidoreductase</keyword>
<dbReference type="RefSeq" id="WP_186976435.1">
    <property type="nucleotide sequence ID" value="NZ_JACOOH010000005.1"/>
</dbReference>
<gene>
    <name evidence="3" type="ORF">H8S64_12935</name>
</gene>
<dbReference type="Proteomes" id="UP000646484">
    <property type="component" value="Unassembled WGS sequence"/>
</dbReference>
<dbReference type="PANTHER" id="PTHR11091">
    <property type="entry name" value="OXIDOREDUCTASE-RELATED"/>
    <property type="match status" value="1"/>
</dbReference>
<name>A0ABR7D242_9BACT</name>
<dbReference type="EMBL" id="JACOOH010000005">
    <property type="protein sequence ID" value="MBC5622006.1"/>
    <property type="molecule type" value="Genomic_DNA"/>
</dbReference>
<reference evidence="3 4" key="1">
    <citation type="submission" date="2020-08" db="EMBL/GenBank/DDBJ databases">
        <title>Genome public.</title>
        <authorList>
            <person name="Liu C."/>
            <person name="Sun Q."/>
        </authorList>
    </citation>
    <scope>NUCLEOTIDE SEQUENCE [LARGE SCALE GENOMIC DNA]</scope>
    <source>
        <strain evidence="3 4">NSJ-56</strain>
    </source>
</reference>
<evidence type="ECO:0000313" key="3">
    <source>
        <dbReference type="EMBL" id="MBC5622006.1"/>
    </source>
</evidence>
<dbReference type="Pfam" id="PF02615">
    <property type="entry name" value="Ldh_2"/>
    <property type="match status" value="1"/>
</dbReference>
<dbReference type="InterPro" id="IPR043144">
    <property type="entry name" value="Mal/L-sulf/L-lact_DH-like_ah"/>
</dbReference>
<comment type="caution">
    <text evidence="3">The sequence shown here is derived from an EMBL/GenBank/DDBJ whole genome shotgun (WGS) entry which is preliminary data.</text>
</comment>
<dbReference type="InterPro" id="IPR003767">
    <property type="entry name" value="Malate/L-lactate_DH-like"/>
</dbReference>
<accession>A0ABR7D242</accession>
<keyword evidence="4" id="KW-1185">Reference proteome</keyword>
<evidence type="ECO:0000256" key="1">
    <source>
        <dbReference type="ARBA" id="ARBA00006056"/>
    </source>
</evidence>
<dbReference type="PANTHER" id="PTHR11091:SF0">
    <property type="entry name" value="MALATE DEHYDROGENASE"/>
    <property type="match status" value="1"/>
</dbReference>
<protein>
    <submittedName>
        <fullName evidence="3">Ldh family oxidoreductase</fullName>
    </submittedName>
</protein>
<dbReference type="InterPro" id="IPR043143">
    <property type="entry name" value="Mal/L-sulf/L-lact_DH-like_NADP"/>
</dbReference>
<dbReference type="InterPro" id="IPR036111">
    <property type="entry name" value="Mal/L-sulfo/L-lacto_DH-like_sf"/>
</dbReference>
<dbReference type="Gene3D" id="3.30.1370.60">
    <property type="entry name" value="Hypothetical oxidoreductase yiak, domain 2"/>
    <property type="match status" value="1"/>
</dbReference>
<evidence type="ECO:0000313" key="4">
    <source>
        <dbReference type="Proteomes" id="UP000646484"/>
    </source>
</evidence>
<sequence length="346" mass="36783">MTRVSLKDIDRVTRGCLVSIGVPDSSIDIILDTIHYANRRGISTHGVGRLPLYVKKIKAGHFEADAPIETVTDFGAMAILDGNNGFGQIVAYKAMKTAISKAKEFGVSVVGVRNSNNFGTAGYYGNMATEAGMAAIIFANAAPAIAPTGGTKPIFGTNPMCYAFPGSEAQNPVILDMATTVVARGKIRLAAKNGEKIPLTWAVDADGNPTDDPKEALKGTLCPIAGHKGYGISAFIDLFAGLLTGSASTGGVKPLSDMTENSGNGHLFVVIDVSRFMTNDELAEKMSVFYKAVKYCGEEDRVLLPGERGFIQMKKNVDSVEIPDKQLQEINALAESLGVDVRLKEM</sequence>
<evidence type="ECO:0000256" key="2">
    <source>
        <dbReference type="ARBA" id="ARBA00023002"/>
    </source>
</evidence>
<comment type="similarity">
    <text evidence="1">Belongs to the LDH2/MDH2 oxidoreductase family.</text>
</comment>
<dbReference type="SUPFAM" id="SSF89733">
    <property type="entry name" value="L-sulfolactate dehydrogenase-like"/>
    <property type="match status" value="1"/>
</dbReference>